<evidence type="ECO:0000259" key="1">
    <source>
        <dbReference type="Pfam" id="PF13280"/>
    </source>
</evidence>
<evidence type="ECO:0000259" key="2">
    <source>
        <dbReference type="Pfam" id="PF25583"/>
    </source>
</evidence>
<dbReference type="InterPro" id="IPR051534">
    <property type="entry name" value="CBASS_pafABC_assoc_protein"/>
</dbReference>
<protein>
    <submittedName>
        <fullName evidence="3">Uncharacterized protein</fullName>
    </submittedName>
</protein>
<feature type="domain" description="WYL" evidence="1">
    <location>
        <begin position="137"/>
        <end position="198"/>
    </location>
</feature>
<sequence>MSQMERIFFIDRTIQERGGVNVRTVSSTFEVSERQAKRDIEYLRYRLGAPVEWSAPKRQYIYSAPWDGLKFASEKSLFALAFFRAILDRYSYIPVLSEELIDELKRKIGARYASIAEHVRYELPDLQPISDDISYRICRSLLEQHNLRITYRDAHDVESERTIVPLRLINYAGKWYCAAYDSLSGKLRVFAIARIKEAYEAEPSHFPLPGDDEIERFLSSSYGIFKGDPVGTATLRFRNGAARAIRDQIWHPDQVLTIPDNAGDEYTVDLSLPVHDWTELLGRALRCGADCEVLGPQEFRERWKEEIERMREMAGKGD</sequence>
<dbReference type="Pfam" id="PF13280">
    <property type="entry name" value="WYL"/>
    <property type="match status" value="1"/>
</dbReference>
<dbReference type="InterPro" id="IPR026881">
    <property type="entry name" value="WYL_dom"/>
</dbReference>
<organism evidence="3">
    <name type="scientific">uncultured spirochete</name>
    <dbReference type="NCBI Taxonomy" id="156406"/>
    <lineage>
        <taxon>Bacteria</taxon>
        <taxon>Pseudomonadati</taxon>
        <taxon>Spirochaetota</taxon>
        <taxon>Spirochaetia</taxon>
        <taxon>Spirochaetales</taxon>
        <taxon>environmental samples</taxon>
    </lineage>
</organism>
<evidence type="ECO:0000313" key="3">
    <source>
        <dbReference type="EMBL" id="SLM14468.1"/>
    </source>
</evidence>
<dbReference type="PANTHER" id="PTHR34580:SF1">
    <property type="entry name" value="PROTEIN PAFC"/>
    <property type="match status" value="1"/>
</dbReference>
<accession>A0A3P3XK51</accession>
<dbReference type="AlphaFoldDB" id="A0A3P3XK51"/>
<dbReference type="EMBL" id="FWDM01000028">
    <property type="protein sequence ID" value="SLM14468.1"/>
    <property type="molecule type" value="Genomic_DNA"/>
</dbReference>
<name>A0A3P3XK51_9SPIR</name>
<dbReference type="PANTHER" id="PTHR34580">
    <property type="match status" value="1"/>
</dbReference>
<gene>
    <name evidence="3" type="ORF">SPIROBIBN47_340008</name>
</gene>
<proteinExistence type="predicted"/>
<reference evidence="3" key="1">
    <citation type="submission" date="2017-02" db="EMBL/GenBank/DDBJ databases">
        <authorList>
            <person name="Regsiter A."/>
            <person name="William W."/>
        </authorList>
    </citation>
    <scope>NUCLEOTIDE SEQUENCE</scope>
    <source>
        <strain evidence="3">Bib</strain>
    </source>
</reference>
<dbReference type="Pfam" id="PF25583">
    <property type="entry name" value="WCX"/>
    <property type="match status" value="1"/>
</dbReference>
<feature type="domain" description="WCX" evidence="2">
    <location>
        <begin position="231"/>
        <end position="310"/>
    </location>
</feature>
<dbReference type="InterPro" id="IPR057727">
    <property type="entry name" value="WCX_dom"/>
</dbReference>
<dbReference type="PROSITE" id="PS52050">
    <property type="entry name" value="WYL"/>
    <property type="match status" value="1"/>
</dbReference>